<feature type="transmembrane region" description="Helical" evidence="1">
    <location>
        <begin position="82"/>
        <end position="104"/>
    </location>
</feature>
<gene>
    <name evidence="2" type="ORF">FC72_GL001335</name>
</gene>
<dbReference type="Proteomes" id="UP000050929">
    <property type="component" value="Unassembled WGS sequence"/>
</dbReference>
<sequence length="540" mass="59881">MENRNYHRTLFLTRFSLKRDWFKLTTWSVLLVVLFASIAAKFTSIYDTQASIDEIVKTLKSPSMISLFGKLPGSGPYTTADVFAGEMTVFMAIMAAIMNFSIIIKNTRGDEDSGLLEIVQSHSVGKLSNLSSSLIELLIINTIIGFLYSIGLQIADLPGTDLNGNFLLGLGLGAAGFMYATIAAFFSQLVDNSRSAIILSYIVLGVMYIARMTTDVSHPKATWFIPFGWVEKFSTYQDNNWLPVFLMLTLSLILSIASLWINNHRDIGSGIIATKPGRANASVFLRGPLSLFWRLHRTSIIVWVIGLLILGFTYGSIFNTIGDILKTNPAMKQLVGASEINKANVMIIKQFVALLMIVFGVLALFPGMQIINYLKSGENKGYLELIHSKPVSRNYLFTSVLILGALTSIVALFAGMWGLQLGGASVMKHPIELSVFLKGFYAYIPPVLIMLAITAFIVGWLPKITSVSYLYAGFALFVEYFGKLIDLPKWVSKLTPFGYITKVPVHKMDIETFWWQLAIAAILIILGYIGYHIRDLNSSN</sequence>
<reference evidence="2 3" key="1">
    <citation type="journal article" date="2015" name="Genome Announc.">
        <title>Expanding the biotechnology potential of lactobacilli through comparative genomics of 213 strains and associated genera.</title>
        <authorList>
            <person name="Sun Z."/>
            <person name="Harris H.M."/>
            <person name="McCann A."/>
            <person name="Guo C."/>
            <person name="Argimon S."/>
            <person name="Zhang W."/>
            <person name="Yang X."/>
            <person name="Jeffery I.B."/>
            <person name="Cooney J.C."/>
            <person name="Kagawa T.F."/>
            <person name="Liu W."/>
            <person name="Song Y."/>
            <person name="Salvetti E."/>
            <person name="Wrobel A."/>
            <person name="Rasinkangas P."/>
            <person name="Parkhill J."/>
            <person name="Rea M.C."/>
            <person name="O'Sullivan O."/>
            <person name="Ritari J."/>
            <person name="Douillard F.P."/>
            <person name="Paul Ross R."/>
            <person name="Yang R."/>
            <person name="Briner A.E."/>
            <person name="Felis G.E."/>
            <person name="de Vos W.M."/>
            <person name="Barrangou R."/>
            <person name="Klaenhammer T.R."/>
            <person name="Caufield P.W."/>
            <person name="Cui Y."/>
            <person name="Zhang H."/>
            <person name="O'Toole P.W."/>
        </authorList>
    </citation>
    <scope>NUCLEOTIDE SEQUENCE [LARGE SCALE GENOMIC DNA]</scope>
    <source>
        <strain evidence="2 3">DSM 20183</strain>
    </source>
</reference>
<feature type="transmembrane region" description="Helical" evidence="1">
    <location>
        <begin position="21"/>
        <end position="40"/>
    </location>
</feature>
<feature type="transmembrane region" description="Helical" evidence="1">
    <location>
        <begin position="193"/>
        <end position="210"/>
    </location>
</feature>
<accession>A0A0R1J8N8</accession>
<feature type="transmembrane region" description="Helical" evidence="1">
    <location>
        <begin position="300"/>
        <end position="321"/>
    </location>
</feature>
<proteinExistence type="predicted"/>
<protein>
    <submittedName>
        <fullName evidence="2">ABC transporter, permease protein</fullName>
    </submittedName>
</protein>
<dbReference type="OrthoDB" id="2014935at2"/>
<dbReference type="STRING" id="1423811.FC72_GL001335"/>
<organism evidence="2 3">
    <name type="scientific">Companilactobacillus tucceti DSM 20183</name>
    <dbReference type="NCBI Taxonomy" id="1423811"/>
    <lineage>
        <taxon>Bacteria</taxon>
        <taxon>Bacillati</taxon>
        <taxon>Bacillota</taxon>
        <taxon>Bacilli</taxon>
        <taxon>Lactobacillales</taxon>
        <taxon>Lactobacillaceae</taxon>
        <taxon>Companilactobacillus</taxon>
    </lineage>
</organism>
<feature type="transmembrane region" description="Helical" evidence="1">
    <location>
        <begin position="395"/>
        <end position="420"/>
    </location>
</feature>
<dbReference type="RefSeq" id="WP_057764243.1">
    <property type="nucleotide sequence ID" value="NZ_AZDG01000003.1"/>
</dbReference>
<name>A0A0R1J8N8_9LACO</name>
<keyword evidence="3" id="KW-1185">Reference proteome</keyword>
<keyword evidence="1" id="KW-0472">Membrane</keyword>
<feature type="transmembrane region" description="Helical" evidence="1">
    <location>
        <begin position="351"/>
        <end position="374"/>
    </location>
</feature>
<feature type="transmembrane region" description="Helical" evidence="1">
    <location>
        <begin position="166"/>
        <end position="186"/>
    </location>
</feature>
<dbReference type="AlphaFoldDB" id="A0A0R1J8N8"/>
<evidence type="ECO:0000313" key="2">
    <source>
        <dbReference type="EMBL" id="KRK65267.1"/>
    </source>
</evidence>
<feature type="transmembrane region" description="Helical" evidence="1">
    <location>
        <begin position="513"/>
        <end position="531"/>
    </location>
</feature>
<keyword evidence="1" id="KW-1133">Transmembrane helix</keyword>
<keyword evidence="1" id="KW-0812">Transmembrane</keyword>
<evidence type="ECO:0000256" key="1">
    <source>
        <dbReference type="SAM" id="Phobius"/>
    </source>
</evidence>
<feature type="transmembrane region" description="Helical" evidence="1">
    <location>
        <begin position="134"/>
        <end position="154"/>
    </location>
</feature>
<feature type="transmembrane region" description="Helical" evidence="1">
    <location>
        <begin position="468"/>
        <end position="485"/>
    </location>
</feature>
<dbReference type="PATRIC" id="fig|1423811.3.peg.1359"/>
<dbReference type="EMBL" id="AZDG01000003">
    <property type="protein sequence ID" value="KRK65267.1"/>
    <property type="molecule type" value="Genomic_DNA"/>
</dbReference>
<evidence type="ECO:0000313" key="3">
    <source>
        <dbReference type="Proteomes" id="UP000050929"/>
    </source>
</evidence>
<feature type="transmembrane region" description="Helical" evidence="1">
    <location>
        <begin position="241"/>
        <end position="261"/>
    </location>
</feature>
<comment type="caution">
    <text evidence="2">The sequence shown here is derived from an EMBL/GenBank/DDBJ whole genome shotgun (WGS) entry which is preliminary data.</text>
</comment>
<feature type="transmembrane region" description="Helical" evidence="1">
    <location>
        <begin position="440"/>
        <end position="461"/>
    </location>
</feature>